<dbReference type="EMBL" id="GBXM01050807">
    <property type="protein sequence ID" value="JAH57770.1"/>
    <property type="molecule type" value="Transcribed_RNA"/>
</dbReference>
<protein>
    <submittedName>
        <fullName evidence="1">Uncharacterized protein</fullName>
    </submittedName>
</protein>
<reference evidence="1" key="2">
    <citation type="journal article" date="2015" name="Fish Shellfish Immunol.">
        <title>Early steps in the European eel (Anguilla anguilla)-Vibrio vulnificus interaction in the gills: Role of the RtxA13 toxin.</title>
        <authorList>
            <person name="Callol A."/>
            <person name="Pajuelo D."/>
            <person name="Ebbesson L."/>
            <person name="Teles M."/>
            <person name="MacKenzie S."/>
            <person name="Amaro C."/>
        </authorList>
    </citation>
    <scope>NUCLEOTIDE SEQUENCE</scope>
</reference>
<dbReference type="AlphaFoldDB" id="A0A0E9TXX5"/>
<name>A0A0E9TXX5_ANGAN</name>
<organism evidence="1">
    <name type="scientific">Anguilla anguilla</name>
    <name type="common">European freshwater eel</name>
    <name type="synonym">Muraena anguilla</name>
    <dbReference type="NCBI Taxonomy" id="7936"/>
    <lineage>
        <taxon>Eukaryota</taxon>
        <taxon>Metazoa</taxon>
        <taxon>Chordata</taxon>
        <taxon>Craniata</taxon>
        <taxon>Vertebrata</taxon>
        <taxon>Euteleostomi</taxon>
        <taxon>Actinopterygii</taxon>
        <taxon>Neopterygii</taxon>
        <taxon>Teleostei</taxon>
        <taxon>Anguilliformes</taxon>
        <taxon>Anguillidae</taxon>
        <taxon>Anguilla</taxon>
    </lineage>
</organism>
<reference evidence="1" key="1">
    <citation type="submission" date="2014-11" db="EMBL/GenBank/DDBJ databases">
        <authorList>
            <person name="Amaro Gonzalez C."/>
        </authorList>
    </citation>
    <scope>NUCLEOTIDE SEQUENCE</scope>
</reference>
<sequence length="43" mass="5106">MMLSAGSEWWRLSCCSLYMLLYHQRASLKDCCCSLQFKKCFSF</sequence>
<accession>A0A0E9TXX5</accession>
<proteinExistence type="predicted"/>
<evidence type="ECO:0000313" key="1">
    <source>
        <dbReference type="EMBL" id="JAH57770.1"/>
    </source>
</evidence>